<evidence type="ECO:0000256" key="6">
    <source>
        <dbReference type="ARBA" id="ARBA00022490"/>
    </source>
</evidence>
<name>A0A9W9FU48_9EURO</name>
<comment type="function">
    <text evidence="1">May be involved in a process influencing telomere capping.</text>
</comment>
<accession>A0A9W9FU48</accession>
<protein>
    <recommendedName>
        <fullName evidence="5">Restriction of telomere capping protein 4</fullName>
    </recommendedName>
</protein>
<evidence type="ECO:0000256" key="7">
    <source>
        <dbReference type="ARBA" id="ARBA00023242"/>
    </source>
</evidence>
<dbReference type="PANTHER" id="PTHR41391">
    <property type="entry name" value="RESTRICTION OF TELOMERE CAPPING PROTEIN 4"/>
    <property type="match status" value="1"/>
</dbReference>
<comment type="caution">
    <text evidence="10">The sequence shown here is derived from an EMBL/GenBank/DDBJ whole genome shotgun (WGS) entry which is preliminary data.</text>
</comment>
<dbReference type="GO" id="GO:0005737">
    <property type="term" value="C:cytoplasm"/>
    <property type="evidence" value="ECO:0007669"/>
    <property type="project" value="UniProtKB-SubCell"/>
</dbReference>
<dbReference type="InterPro" id="IPR039024">
    <property type="entry name" value="RTC4"/>
</dbReference>
<dbReference type="AlphaFoldDB" id="A0A9W9FU48"/>
<dbReference type="PANTHER" id="PTHR41391:SF1">
    <property type="entry name" value="RESTRICTION OF TELOMERE CAPPING PROTEIN 4"/>
    <property type="match status" value="1"/>
</dbReference>
<comment type="similarity">
    <text evidence="4">Belongs to the RTC4 family.</text>
</comment>
<evidence type="ECO:0000313" key="10">
    <source>
        <dbReference type="EMBL" id="KAJ5106496.1"/>
    </source>
</evidence>
<evidence type="ECO:0000256" key="2">
    <source>
        <dbReference type="ARBA" id="ARBA00004123"/>
    </source>
</evidence>
<evidence type="ECO:0000256" key="5">
    <source>
        <dbReference type="ARBA" id="ARBA00015162"/>
    </source>
</evidence>
<evidence type="ECO:0000313" key="11">
    <source>
        <dbReference type="Proteomes" id="UP001149165"/>
    </source>
</evidence>
<dbReference type="InterPro" id="IPR028094">
    <property type="entry name" value="RTC4_C"/>
</dbReference>
<feature type="compositionally biased region" description="Basic and acidic residues" evidence="8">
    <location>
        <begin position="198"/>
        <end position="213"/>
    </location>
</feature>
<dbReference type="GO" id="GO:0005634">
    <property type="term" value="C:nucleus"/>
    <property type="evidence" value="ECO:0007669"/>
    <property type="project" value="UniProtKB-SubCell"/>
</dbReference>
<evidence type="ECO:0000256" key="3">
    <source>
        <dbReference type="ARBA" id="ARBA00004496"/>
    </source>
</evidence>
<organism evidence="10 11">
    <name type="scientific">Penicillium angulare</name>
    <dbReference type="NCBI Taxonomy" id="116970"/>
    <lineage>
        <taxon>Eukaryota</taxon>
        <taxon>Fungi</taxon>
        <taxon>Dikarya</taxon>
        <taxon>Ascomycota</taxon>
        <taxon>Pezizomycotina</taxon>
        <taxon>Eurotiomycetes</taxon>
        <taxon>Eurotiomycetidae</taxon>
        <taxon>Eurotiales</taxon>
        <taxon>Aspergillaceae</taxon>
        <taxon>Penicillium</taxon>
    </lineage>
</organism>
<evidence type="ECO:0000256" key="4">
    <source>
        <dbReference type="ARBA" id="ARBA00009461"/>
    </source>
</evidence>
<dbReference type="Pfam" id="PF14474">
    <property type="entry name" value="RTC4"/>
    <property type="match status" value="1"/>
</dbReference>
<feature type="compositionally biased region" description="Polar residues" evidence="8">
    <location>
        <begin position="248"/>
        <end position="259"/>
    </location>
</feature>
<feature type="region of interest" description="Disordered" evidence="8">
    <location>
        <begin position="1"/>
        <end position="293"/>
    </location>
</feature>
<sequence length="509" mass="56521">MSPQPGRTPRDASVSLQRNFKLKGGHLLSTFNKPPPPPSRSESPPAQTKQRREREPSIDAEPLSTEDERSDNDEPQRPIEPKKPTLDEKLAARKSPPASGPSSSYGSGKQRSYNKKGGLARTSSMMTGDDEDDEIFSWSSQSQTLKRAKQNTFMRNKPPFVRTPTSSARSAETPEKPSPKANADSTTKSKKTKKAKKADKSSGDSGSEDKPTFKEPINIDVPSPVKPRKRKGSGDSPKFKAPPVFDETSFSSFGGSSRDAQLAPIDISSDSPLTTLASSPDLPSSEDDLLPPRQALCPMCKSEVDPEMLKQFQAQPKQRLREQQRFCASHKQDTATKEWQAQGYPEINWNAFEERLQRHYPDLEKYLNVEAPSYYRNILDSAQKSGQALRLSLTGNSIEAISCGYYGTKGAQKMQVENSRLDAVMHRFSVKLRRLAKDDSLVTKVGVVGYAQSVLVPELALRLIMEDMNVQTDVAREIMRESIDIGQKLNPQQDDVVPVLEEPDDIIMV</sequence>
<keyword evidence="7" id="KW-0539">Nucleus</keyword>
<dbReference type="EMBL" id="JAPQKH010000003">
    <property type="protein sequence ID" value="KAJ5106496.1"/>
    <property type="molecule type" value="Genomic_DNA"/>
</dbReference>
<dbReference type="SMART" id="SM01312">
    <property type="entry name" value="RTC4"/>
    <property type="match status" value="1"/>
</dbReference>
<dbReference type="OrthoDB" id="128308at2759"/>
<reference evidence="10" key="1">
    <citation type="submission" date="2022-11" db="EMBL/GenBank/DDBJ databases">
        <authorList>
            <person name="Petersen C."/>
        </authorList>
    </citation>
    <scope>NUCLEOTIDE SEQUENCE</scope>
    <source>
        <strain evidence="10">IBT 30069</strain>
    </source>
</reference>
<proteinExistence type="inferred from homology"/>
<evidence type="ECO:0000256" key="8">
    <source>
        <dbReference type="SAM" id="MobiDB-lite"/>
    </source>
</evidence>
<feature type="compositionally biased region" description="Basic residues" evidence="8">
    <location>
        <begin position="188"/>
        <end position="197"/>
    </location>
</feature>
<keyword evidence="11" id="KW-1185">Reference proteome</keyword>
<feature type="compositionally biased region" description="Basic and acidic residues" evidence="8">
    <location>
        <begin position="72"/>
        <end position="91"/>
    </location>
</feature>
<gene>
    <name evidence="10" type="ORF">N7456_003171</name>
</gene>
<feature type="compositionally biased region" description="Low complexity" evidence="8">
    <location>
        <begin position="95"/>
        <end position="108"/>
    </location>
</feature>
<feature type="compositionally biased region" description="Polar residues" evidence="8">
    <location>
        <begin position="137"/>
        <end position="154"/>
    </location>
</feature>
<feature type="domain" description="Restriction of telomere capping protein 4 C-terminal" evidence="9">
    <location>
        <begin position="366"/>
        <end position="492"/>
    </location>
</feature>
<keyword evidence="6" id="KW-0963">Cytoplasm</keyword>
<reference evidence="10" key="2">
    <citation type="journal article" date="2023" name="IMA Fungus">
        <title>Comparative genomic study of the Penicillium genus elucidates a diverse pangenome and 15 lateral gene transfer events.</title>
        <authorList>
            <person name="Petersen C."/>
            <person name="Sorensen T."/>
            <person name="Nielsen M.R."/>
            <person name="Sondergaard T.E."/>
            <person name="Sorensen J.L."/>
            <person name="Fitzpatrick D.A."/>
            <person name="Frisvad J.C."/>
            <person name="Nielsen K.L."/>
        </authorList>
    </citation>
    <scope>NUCLEOTIDE SEQUENCE</scope>
    <source>
        <strain evidence="10">IBT 30069</strain>
    </source>
</reference>
<evidence type="ECO:0000256" key="1">
    <source>
        <dbReference type="ARBA" id="ARBA00002738"/>
    </source>
</evidence>
<dbReference type="Proteomes" id="UP001149165">
    <property type="component" value="Unassembled WGS sequence"/>
</dbReference>
<comment type="subcellular location">
    <subcellularLocation>
        <location evidence="3">Cytoplasm</location>
    </subcellularLocation>
    <subcellularLocation>
        <location evidence="2">Nucleus</location>
    </subcellularLocation>
</comment>
<evidence type="ECO:0000259" key="9">
    <source>
        <dbReference type="SMART" id="SM01312"/>
    </source>
</evidence>